<reference evidence="3" key="2">
    <citation type="submission" date="2015-01" db="EMBL/GenBank/DDBJ databases">
        <title>Evolutionary Origins and Diversification of the Mycorrhizal Mutualists.</title>
        <authorList>
            <consortium name="DOE Joint Genome Institute"/>
            <consortium name="Mycorrhizal Genomics Consortium"/>
            <person name="Kohler A."/>
            <person name="Kuo A."/>
            <person name="Nagy L.G."/>
            <person name="Floudas D."/>
            <person name="Copeland A."/>
            <person name="Barry K.W."/>
            <person name="Cichocki N."/>
            <person name="Veneault-Fourrey C."/>
            <person name="LaButti K."/>
            <person name="Lindquist E.A."/>
            <person name="Lipzen A."/>
            <person name="Lundell T."/>
            <person name="Morin E."/>
            <person name="Murat C."/>
            <person name="Riley R."/>
            <person name="Ohm R."/>
            <person name="Sun H."/>
            <person name="Tunlid A."/>
            <person name="Henrissat B."/>
            <person name="Grigoriev I.V."/>
            <person name="Hibbett D.S."/>
            <person name="Martin F."/>
        </authorList>
    </citation>
    <scope>NUCLEOTIDE SEQUENCE [LARGE SCALE GENOMIC DNA]</scope>
    <source>
        <strain evidence="3">MAFF 305830</strain>
    </source>
</reference>
<keyword evidence="3" id="KW-1185">Reference proteome</keyword>
<evidence type="ECO:0000313" key="2">
    <source>
        <dbReference type="EMBL" id="KIM24514.1"/>
    </source>
</evidence>
<proteinExistence type="predicted"/>
<evidence type="ECO:0000313" key="3">
    <source>
        <dbReference type="Proteomes" id="UP000054097"/>
    </source>
</evidence>
<feature type="region of interest" description="Disordered" evidence="1">
    <location>
        <begin position="64"/>
        <end position="89"/>
    </location>
</feature>
<dbReference type="HOGENOM" id="CLU_1611805_0_0_1"/>
<protein>
    <submittedName>
        <fullName evidence="2">Uncharacterized protein</fullName>
    </submittedName>
</protein>
<sequence>MTKSNYIDQRPPKQSFFRRLFCLGPKVPKTVEEKSIIEKKPIPSTTTYTKPALLTSASTTVPTYPAKPVVKPAPPKPATTYNRVGRNPGFTAGVTGYDTGFTSGGGFDSGGGGYTGDGGSGAAGTGCGTAGDGGGGGSTSSGGDGGGGCSSGGDGGGGCSGGGGF</sequence>
<dbReference type="Proteomes" id="UP000054097">
    <property type="component" value="Unassembled WGS sequence"/>
</dbReference>
<dbReference type="EMBL" id="KN824323">
    <property type="protein sequence ID" value="KIM24514.1"/>
    <property type="molecule type" value="Genomic_DNA"/>
</dbReference>
<gene>
    <name evidence="2" type="ORF">M408DRAFT_10956</name>
</gene>
<accession>A0A0C3AX05</accession>
<evidence type="ECO:0000256" key="1">
    <source>
        <dbReference type="SAM" id="MobiDB-lite"/>
    </source>
</evidence>
<organism evidence="2 3">
    <name type="scientific">Serendipita vermifera MAFF 305830</name>
    <dbReference type="NCBI Taxonomy" id="933852"/>
    <lineage>
        <taxon>Eukaryota</taxon>
        <taxon>Fungi</taxon>
        <taxon>Dikarya</taxon>
        <taxon>Basidiomycota</taxon>
        <taxon>Agaricomycotina</taxon>
        <taxon>Agaricomycetes</taxon>
        <taxon>Sebacinales</taxon>
        <taxon>Serendipitaceae</taxon>
        <taxon>Serendipita</taxon>
    </lineage>
</organism>
<reference evidence="2 3" key="1">
    <citation type="submission" date="2014-04" db="EMBL/GenBank/DDBJ databases">
        <authorList>
            <consortium name="DOE Joint Genome Institute"/>
            <person name="Kuo A."/>
            <person name="Zuccaro A."/>
            <person name="Kohler A."/>
            <person name="Nagy L.G."/>
            <person name="Floudas D."/>
            <person name="Copeland A."/>
            <person name="Barry K.W."/>
            <person name="Cichocki N."/>
            <person name="Veneault-Fourrey C."/>
            <person name="LaButti K."/>
            <person name="Lindquist E.A."/>
            <person name="Lipzen A."/>
            <person name="Lundell T."/>
            <person name="Morin E."/>
            <person name="Murat C."/>
            <person name="Sun H."/>
            <person name="Tunlid A."/>
            <person name="Henrissat B."/>
            <person name="Grigoriev I.V."/>
            <person name="Hibbett D.S."/>
            <person name="Martin F."/>
            <person name="Nordberg H.P."/>
            <person name="Cantor M.N."/>
            <person name="Hua S.X."/>
        </authorList>
    </citation>
    <scope>NUCLEOTIDE SEQUENCE [LARGE SCALE GENOMIC DNA]</scope>
    <source>
        <strain evidence="2 3">MAFF 305830</strain>
    </source>
</reference>
<dbReference type="AlphaFoldDB" id="A0A0C3AX05"/>
<feature type="region of interest" description="Disordered" evidence="1">
    <location>
        <begin position="128"/>
        <end position="165"/>
    </location>
</feature>
<name>A0A0C3AX05_SERVB</name>